<keyword evidence="2" id="KW-1185">Reference proteome</keyword>
<evidence type="ECO:0000313" key="1">
    <source>
        <dbReference type="EMBL" id="EGJ30875.1"/>
    </source>
</evidence>
<proteinExistence type="predicted"/>
<sequence>MKPLSTKKINNTKLIKQQINKNINTLKPLYLGEPVGRLAGWQIAGNNLQRMNLQPSTDEPSTFNG</sequence>
<dbReference type="EMBL" id="GL890945">
    <property type="protein sequence ID" value="EGJ30875.1"/>
    <property type="molecule type" value="Genomic_DNA"/>
</dbReference>
<dbReference type="Proteomes" id="UP000003959">
    <property type="component" value="Unassembled WGS sequence"/>
</dbReference>
<accession>F4XWZ0</accession>
<reference evidence="2" key="1">
    <citation type="journal article" date="2011" name="Proc. Natl. Acad. Sci. U.S.A.">
        <title>Genomic insights into the physiology and ecology of the marine filamentous cyanobacterium Lyngbya majuscula.</title>
        <authorList>
            <person name="Jones A.C."/>
            <person name="Monroe E.A."/>
            <person name="Podell S."/>
            <person name="Hess W.R."/>
            <person name="Klages S."/>
            <person name="Esquenazi E."/>
            <person name="Niessen S."/>
            <person name="Hoover H."/>
            <person name="Rothmann M."/>
            <person name="Lasken R.S."/>
            <person name="Yates J.R.III."/>
            <person name="Reinhardt R."/>
            <person name="Kube M."/>
            <person name="Burkart M.D."/>
            <person name="Allen E.E."/>
            <person name="Dorrestein P.C."/>
            <person name="Gerwick W.H."/>
            <person name="Gerwick L."/>
        </authorList>
    </citation>
    <scope>NUCLEOTIDE SEQUENCE [LARGE SCALE GENOMIC DNA]</scope>
    <source>
        <strain evidence="2">3L</strain>
    </source>
</reference>
<gene>
    <name evidence="1" type="ORF">LYNGBM3L_45710</name>
</gene>
<organism evidence="1 2">
    <name type="scientific">Moorena producens 3L</name>
    <dbReference type="NCBI Taxonomy" id="489825"/>
    <lineage>
        <taxon>Bacteria</taxon>
        <taxon>Bacillati</taxon>
        <taxon>Cyanobacteriota</taxon>
        <taxon>Cyanophyceae</taxon>
        <taxon>Coleofasciculales</taxon>
        <taxon>Coleofasciculaceae</taxon>
        <taxon>Moorena</taxon>
    </lineage>
</organism>
<name>F4XWZ0_9CYAN</name>
<evidence type="ECO:0000313" key="2">
    <source>
        <dbReference type="Proteomes" id="UP000003959"/>
    </source>
</evidence>
<dbReference type="HOGENOM" id="CLU_2845048_0_0_3"/>
<protein>
    <submittedName>
        <fullName evidence="1">Uncharacterized protein</fullName>
    </submittedName>
</protein>
<dbReference type="AlphaFoldDB" id="F4XWZ0"/>